<keyword evidence="2" id="KW-1185">Reference proteome</keyword>
<dbReference type="Proteomes" id="UP000252174">
    <property type="component" value="Unassembled WGS sequence"/>
</dbReference>
<comment type="caution">
    <text evidence="1">The sequence shown here is derived from an EMBL/GenBank/DDBJ whole genome shotgun (WGS) entry which is preliminary data.</text>
</comment>
<evidence type="ECO:0000313" key="1">
    <source>
        <dbReference type="EMBL" id="RCX10690.1"/>
    </source>
</evidence>
<gene>
    <name evidence="1" type="ORF">DFR45_10291</name>
</gene>
<reference evidence="1 2" key="1">
    <citation type="submission" date="2018-07" db="EMBL/GenBank/DDBJ databases">
        <title>Genomic Encyclopedia of Type Strains, Phase IV (KMG-IV): sequencing the most valuable type-strain genomes for metagenomic binning, comparative biology and taxonomic classification.</title>
        <authorList>
            <person name="Goeker M."/>
        </authorList>
    </citation>
    <scope>NUCLEOTIDE SEQUENCE [LARGE SCALE GENOMIC DNA]</scope>
    <source>
        <strain evidence="1 2">DSM 100911</strain>
    </source>
</reference>
<evidence type="ECO:0000313" key="2">
    <source>
        <dbReference type="Proteomes" id="UP000252174"/>
    </source>
</evidence>
<dbReference type="OrthoDB" id="8609885at2"/>
<proteinExistence type="predicted"/>
<accession>A0A369AMT3</accession>
<name>A0A369AMT3_9BURK</name>
<dbReference type="EMBL" id="QPJU01000002">
    <property type="protein sequence ID" value="RCX10690.1"/>
    <property type="molecule type" value="Genomic_DNA"/>
</dbReference>
<organism evidence="1 2">
    <name type="scientific">Extensimonas vulgaris</name>
    <dbReference type="NCBI Taxonomy" id="1031594"/>
    <lineage>
        <taxon>Bacteria</taxon>
        <taxon>Pseudomonadati</taxon>
        <taxon>Pseudomonadota</taxon>
        <taxon>Betaproteobacteria</taxon>
        <taxon>Burkholderiales</taxon>
        <taxon>Comamonadaceae</taxon>
        <taxon>Extensimonas</taxon>
    </lineage>
</organism>
<sequence length="661" mass="69731">MAQVDLLFGPLPITGQPVDLIFGADDASTPATVIATLQGTLAQPELHGTLIGGPVVDASIIATLPQPTLSALLDVRQIYTAATAILMPQPALPADLQAAYLSNTARPTVAQAANPWQLADFAQAGTQGRMQSTVATTSGTSTLWQRAVQSAASSSPRTVNAVRTPAAIGAAYSNGVPYATQAVALYQDATRDVRNLLRTAFANAERAQTPLLSQRHQDAMRDRRAWLRTGWQVARPQPPIGSTSGQGPAQWLIVGFGGRHQNAMRPPAGMYVRPPPPAPPPCYLPTLPAHLLFAGLAASSLPAHLVFVCERHTGTEPPGPGPGEPIVIPTLRVYIVSNDIILRRASDNAEVPCIGMSLALDSSSWTWGFDATLPAAALDMVQPDSSSPVELQALVNGTTFTVLAERVSRERVFGKAALRVSGRGRNAELDAPYAPTQVFGNAADRTHQQLFADVLTVNGVPMGYAIDYRLQDWLVPAGVWSVQGTYIDALSSLAQAAGAYLRPHTSDLAFAVMPLYPAWPPDSATPDIILPPDVLTRESVAWIDRPAYNRVFVRGQNQGVLAQVTRAGTAGDVLAPMVTDALITDIAAARQRAISIFGATGRSLDVSLSLPVLPATGVIQPGTCVQYADGATTRKGLVRSVSVQVSGQVSVLQTIGVEVNA</sequence>
<dbReference type="AlphaFoldDB" id="A0A369AMT3"/>
<dbReference type="RefSeq" id="WP_114482290.1">
    <property type="nucleotide sequence ID" value="NZ_QPJU01000002.1"/>
</dbReference>
<protein>
    <submittedName>
        <fullName evidence="1">Uncharacterized protein</fullName>
    </submittedName>
</protein>